<evidence type="ECO:0000313" key="5">
    <source>
        <dbReference type="EMBL" id="CAL4807099.1"/>
    </source>
</evidence>
<evidence type="ECO:0000256" key="1">
    <source>
        <dbReference type="SAM" id="MobiDB-lite"/>
    </source>
</evidence>
<dbReference type="EMBL" id="CAMXCT010006771">
    <property type="protein sequence ID" value="CAI4019787.1"/>
    <property type="molecule type" value="Genomic_DNA"/>
</dbReference>
<dbReference type="PROSITE" id="PS50097">
    <property type="entry name" value="BTB"/>
    <property type="match status" value="1"/>
</dbReference>
<proteinExistence type="predicted"/>
<dbReference type="Gene3D" id="3.30.710.10">
    <property type="entry name" value="Potassium Channel Kv1.1, Chain A"/>
    <property type="match status" value="1"/>
</dbReference>
<dbReference type="Proteomes" id="UP001152797">
    <property type="component" value="Unassembled WGS sequence"/>
</dbReference>
<protein>
    <submittedName>
        <fullName evidence="5">Germ cell-less protein-like 2 (Germ cell-less protein-like 1-like)</fullName>
    </submittedName>
</protein>
<organism evidence="3">
    <name type="scientific">Cladocopium goreaui</name>
    <dbReference type="NCBI Taxonomy" id="2562237"/>
    <lineage>
        <taxon>Eukaryota</taxon>
        <taxon>Sar</taxon>
        <taxon>Alveolata</taxon>
        <taxon>Dinophyceae</taxon>
        <taxon>Suessiales</taxon>
        <taxon>Symbiodiniaceae</taxon>
        <taxon>Cladocopium</taxon>
    </lineage>
</organism>
<sequence>MAAMSLEEHHQWLLSTGHFSDLTLHARGAAGCRKKWRLHRSVVVRSPYFQRMLTGDWDEAKKQEIDLECLEVPGLTVDGLNAALHYLYAKKLEMLSMEAFAEALVALKFLLLDDAVTELLKSLDVTLPCKDWQSLTASAALHRETMPGLWKVVLEALCRDPIWVLDHVAEVHPDLLIALVNHSSLRIFKDISRYRLAEQILQALELPQSNGHAAPRAILPPRASPRKRRTPEVESDGQELRNRIFQGFPDWELSQEQVHLIRRSGLVPDTLLLDWWEQHRKGAAASRGFAVHIGSEEVATSIPTSWTRLNESSAEMDLNFGTRCPFNSRINRPFFFHVQKTNGKLSLYCNILVEARSLDRDRQMLLGLQVFQQHGDSRARLEHRSWREVTSTRRHVKFGGLEVEQNTELFVVATLPAGVFSLEMSPLPAL</sequence>
<evidence type="ECO:0000313" key="6">
    <source>
        <dbReference type="Proteomes" id="UP001152797"/>
    </source>
</evidence>
<evidence type="ECO:0000259" key="2">
    <source>
        <dbReference type="PROSITE" id="PS50097"/>
    </source>
</evidence>
<dbReference type="PANTHER" id="PTHR47369:SF1">
    <property type="entry name" value="BTB_POZ DOMAIN-CONTAINING PROTEIN"/>
    <property type="match status" value="1"/>
</dbReference>
<dbReference type="SUPFAM" id="SSF54695">
    <property type="entry name" value="POZ domain"/>
    <property type="match status" value="1"/>
</dbReference>
<keyword evidence="6" id="KW-1185">Reference proteome</keyword>
<comment type="caution">
    <text evidence="3">The sequence shown here is derived from an EMBL/GenBank/DDBJ whole genome shotgun (WGS) entry which is preliminary data.</text>
</comment>
<feature type="region of interest" description="Disordered" evidence="1">
    <location>
        <begin position="212"/>
        <end position="238"/>
    </location>
</feature>
<feature type="domain" description="BTB" evidence="2">
    <location>
        <begin position="20"/>
        <end position="96"/>
    </location>
</feature>
<evidence type="ECO:0000313" key="3">
    <source>
        <dbReference type="EMBL" id="CAI4019787.1"/>
    </source>
</evidence>
<dbReference type="OrthoDB" id="1022638at2759"/>
<dbReference type="InterPro" id="IPR011333">
    <property type="entry name" value="SKP1/BTB/POZ_sf"/>
</dbReference>
<evidence type="ECO:0000313" key="4">
    <source>
        <dbReference type="EMBL" id="CAL1173162.1"/>
    </source>
</evidence>
<gene>
    <name evidence="3" type="ORF">C1SCF055_LOCUS44254</name>
</gene>
<name>A0A9P1GS03_9DINO</name>
<dbReference type="Pfam" id="PF00651">
    <property type="entry name" value="BTB"/>
    <property type="match status" value="1"/>
</dbReference>
<dbReference type="EMBL" id="CAMXCT020006771">
    <property type="protein sequence ID" value="CAL1173162.1"/>
    <property type="molecule type" value="Genomic_DNA"/>
</dbReference>
<dbReference type="EMBL" id="CAMXCT030006771">
    <property type="protein sequence ID" value="CAL4807099.1"/>
    <property type="molecule type" value="Genomic_DNA"/>
</dbReference>
<reference evidence="3" key="1">
    <citation type="submission" date="2022-10" db="EMBL/GenBank/DDBJ databases">
        <authorList>
            <person name="Chen Y."/>
            <person name="Dougan E. K."/>
            <person name="Chan C."/>
            <person name="Rhodes N."/>
            <person name="Thang M."/>
        </authorList>
    </citation>
    <scope>NUCLEOTIDE SEQUENCE</scope>
</reference>
<dbReference type="InterPro" id="IPR000210">
    <property type="entry name" value="BTB/POZ_dom"/>
</dbReference>
<dbReference type="PANTHER" id="PTHR47369">
    <property type="entry name" value="BTB/POZ DOMAIN-CONTAINING PROTEIN"/>
    <property type="match status" value="1"/>
</dbReference>
<reference evidence="4" key="2">
    <citation type="submission" date="2024-04" db="EMBL/GenBank/DDBJ databases">
        <authorList>
            <person name="Chen Y."/>
            <person name="Shah S."/>
            <person name="Dougan E. K."/>
            <person name="Thang M."/>
            <person name="Chan C."/>
        </authorList>
    </citation>
    <scope>NUCLEOTIDE SEQUENCE [LARGE SCALE GENOMIC DNA]</scope>
</reference>
<dbReference type="AlphaFoldDB" id="A0A9P1GS03"/>
<accession>A0A9P1GS03</accession>